<comment type="caution">
    <text evidence="5">The sequence shown here is derived from an EMBL/GenBank/DDBJ whole genome shotgun (WGS) entry which is preliminary data.</text>
</comment>
<dbReference type="AlphaFoldDB" id="A0A1Y1X610"/>
<gene>
    <name evidence="5" type="ORF">BCR32DRAFT_327593</name>
</gene>
<keyword evidence="6" id="KW-1185">Reference proteome</keyword>
<accession>A0A1Y1X610</accession>
<comment type="subcellular location">
    <subcellularLocation>
        <location evidence="1">Lipid droplet</location>
    </subcellularLocation>
</comment>
<name>A0A1Y1X610_9FUNG</name>
<dbReference type="PANTHER" id="PTHR13390:SF0">
    <property type="entry name" value="LIPID DROPLET-ASSOCIATED HYDROLASE"/>
    <property type="match status" value="1"/>
</dbReference>
<dbReference type="EMBL" id="MCFG01000137">
    <property type="protein sequence ID" value="ORX80734.1"/>
    <property type="molecule type" value="Genomic_DNA"/>
</dbReference>
<dbReference type="OrthoDB" id="448051at2759"/>
<dbReference type="SUPFAM" id="SSF53474">
    <property type="entry name" value="alpha/beta-Hydrolases"/>
    <property type="match status" value="1"/>
</dbReference>
<evidence type="ECO:0000256" key="2">
    <source>
        <dbReference type="ARBA" id="ARBA00008300"/>
    </source>
</evidence>
<evidence type="ECO:0000256" key="3">
    <source>
        <dbReference type="ARBA" id="ARBA00022677"/>
    </source>
</evidence>
<reference evidence="5 6" key="2">
    <citation type="submission" date="2016-08" db="EMBL/GenBank/DDBJ databases">
        <title>Pervasive Adenine N6-methylation of Active Genes in Fungi.</title>
        <authorList>
            <consortium name="DOE Joint Genome Institute"/>
            <person name="Mondo S.J."/>
            <person name="Dannebaum R.O."/>
            <person name="Kuo R.C."/>
            <person name="Labutti K."/>
            <person name="Haridas S."/>
            <person name="Kuo A."/>
            <person name="Salamov A."/>
            <person name="Ahrendt S.R."/>
            <person name="Lipzen A."/>
            <person name="Sullivan W."/>
            <person name="Andreopoulos W.B."/>
            <person name="Clum A."/>
            <person name="Lindquist E."/>
            <person name="Daum C."/>
            <person name="Ramamoorthy G.K."/>
            <person name="Gryganskyi A."/>
            <person name="Culley D."/>
            <person name="Magnuson J.K."/>
            <person name="James T.Y."/>
            <person name="O'Malley M.A."/>
            <person name="Stajich J.E."/>
            <person name="Spatafora J.W."/>
            <person name="Visel A."/>
            <person name="Grigoriev I.V."/>
        </authorList>
    </citation>
    <scope>NUCLEOTIDE SEQUENCE [LARGE SCALE GENOMIC DNA]</scope>
    <source>
        <strain evidence="5 6">S4</strain>
    </source>
</reference>
<evidence type="ECO:0000256" key="4">
    <source>
        <dbReference type="ARBA" id="ARBA00022801"/>
    </source>
</evidence>
<dbReference type="GO" id="GO:0019915">
    <property type="term" value="P:lipid storage"/>
    <property type="evidence" value="ECO:0007669"/>
    <property type="project" value="InterPro"/>
</dbReference>
<dbReference type="GO" id="GO:0016298">
    <property type="term" value="F:lipase activity"/>
    <property type="evidence" value="ECO:0007669"/>
    <property type="project" value="InterPro"/>
</dbReference>
<comment type="similarity">
    <text evidence="2">Belongs to the AB hydrolase superfamily. LDAH family.</text>
</comment>
<evidence type="ECO:0000256" key="1">
    <source>
        <dbReference type="ARBA" id="ARBA00004502"/>
    </source>
</evidence>
<protein>
    <recommendedName>
        <fullName evidence="7">Alpha/beta-hydrolase</fullName>
    </recommendedName>
</protein>
<dbReference type="InterPro" id="IPR029058">
    <property type="entry name" value="AB_hydrolase_fold"/>
</dbReference>
<dbReference type="Gene3D" id="3.40.50.1820">
    <property type="entry name" value="alpha/beta hydrolase"/>
    <property type="match status" value="1"/>
</dbReference>
<sequence length="333" mass="38617">MTAEETKTSENTLNFTDSNEELLDINGVSTKILYIKAENIPENSARTVLIFLPGSPGVINYYRRFIGQIYDTWDKQIDIYGIEHIGHTDRKLEGEHILYSNQQQIESKISFFDMIKSKPEYSHPDTKIYIMGHSLGGYMALRLFEARPNSGITKVFLIFPAIHEIEKTPQGIASFRFIKYDFERKIAFLMTKGLDFLPVSLKSSLVRKITGQDIIDSLVTAKELLSSQALSNVIHLTQYERQDIQSIDDHIDFIREHMKELFFYYGSHDGWATLEHYELLKERLPEHTKYNNIGLETSDMPHAFPIGEVWSQMLADHLVYDWLQIKKRPETTV</sequence>
<organism evidence="5 6">
    <name type="scientific">Anaeromyces robustus</name>
    <dbReference type="NCBI Taxonomy" id="1754192"/>
    <lineage>
        <taxon>Eukaryota</taxon>
        <taxon>Fungi</taxon>
        <taxon>Fungi incertae sedis</taxon>
        <taxon>Chytridiomycota</taxon>
        <taxon>Chytridiomycota incertae sedis</taxon>
        <taxon>Neocallimastigomycetes</taxon>
        <taxon>Neocallimastigales</taxon>
        <taxon>Neocallimastigaceae</taxon>
        <taxon>Anaeromyces</taxon>
    </lineage>
</organism>
<evidence type="ECO:0000313" key="6">
    <source>
        <dbReference type="Proteomes" id="UP000193944"/>
    </source>
</evidence>
<evidence type="ECO:0000313" key="5">
    <source>
        <dbReference type="EMBL" id="ORX80734.1"/>
    </source>
</evidence>
<keyword evidence="4" id="KW-0378">Hydrolase</keyword>
<reference evidence="5 6" key="1">
    <citation type="submission" date="2016-08" db="EMBL/GenBank/DDBJ databases">
        <title>A Parts List for Fungal Cellulosomes Revealed by Comparative Genomics.</title>
        <authorList>
            <consortium name="DOE Joint Genome Institute"/>
            <person name="Haitjema C.H."/>
            <person name="Gilmore S.P."/>
            <person name="Henske J.K."/>
            <person name="Solomon K.V."/>
            <person name="De Groot R."/>
            <person name="Kuo A."/>
            <person name="Mondo S.J."/>
            <person name="Salamov A.A."/>
            <person name="Labutti K."/>
            <person name="Zhao Z."/>
            <person name="Chiniquy J."/>
            <person name="Barry K."/>
            <person name="Brewer H.M."/>
            <person name="Purvine S.O."/>
            <person name="Wright A.T."/>
            <person name="Boxma B."/>
            <person name="Van Alen T."/>
            <person name="Hackstein J.H."/>
            <person name="Baker S.E."/>
            <person name="Grigoriev I.V."/>
            <person name="O'Malley M.A."/>
        </authorList>
    </citation>
    <scope>NUCLEOTIDE SEQUENCE [LARGE SCALE GENOMIC DNA]</scope>
    <source>
        <strain evidence="5 6">S4</strain>
    </source>
</reference>
<dbReference type="GO" id="GO:0005811">
    <property type="term" value="C:lipid droplet"/>
    <property type="evidence" value="ECO:0007669"/>
    <property type="project" value="UniProtKB-SubCell"/>
</dbReference>
<dbReference type="InterPro" id="IPR019363">
    <property type="entry name" value="LDAH"/>
</dbReference>
<keyword evidence="3" id="KW-0551">Lipid droplet</keyword>
<dbReference type="Pfam" id="PF10230">
    <property type="entry name" value="LIDHydrolase"/>
    <property type="match status" value="1"/>
</dbReference>
<proteinExistence type="inferred from homology"/>
<dbReference type="Proteomes" id="UP000193944">
    <property type="component" value="Unassembled WGS sequence"/>
</dbReference>
<dbReference type="PANTHER" id="PTHR13390">
    <property type="entry name" value="LIPASE"/>
    <property type="match status" value="1"/>
</dbReference>
<evidence type="ECO:0008006" key="7">
    <source>
        <dbReference type="Google" id="ProtNLM"/>
    </source>
</evidence>